<accession>A0A0B0NTY9</accession>
<sequence length="98" mass="10924">MTLMPCPRHGLTLTIEIEVDAMSQTWPYTSSHISMSMPCPRHGLTLTPLYVPMPPPKHGAWPLDLTAESLGAPLLLALLPRYALPYIIAEPHKLMLRL</sequence>
<name>A0A0B0NTY9_GOSAR</name>
<keyword evidence="2" id="KW-1185">Reference proteome</keyword>
<gene>
    <name evidence="1" type="ORF">F383_23195</name>
</gene>
<reference evidence="2" key="1">
    <citation type="submission" date="2014-09" db="EMBL/GenBank/DDBJ databases">
        <authorList>
            <person name="Mudge J."/>
            <person name="Ramaraj T."/>
            <person name="Lindquist I.E."/>
            <person name="Bharti A.K."/>
            <person name="Sundararajan A."/>
            <person name="Cameron C.T."/>
            <person name="Woodward J.E."/>
            <person name="May G.D."/>
            <person name="Brubaker C."/>
            <person name="Broadhvest J."/>
            <person name="Wilkins T.A."/>
        </authorList>
    </citation>
    <scope>NUCLEOTIDE SEQUENCE</scope>
    <source>
        <strain evidence="2">cv. AKA8401</strain>
    </source>
</reference>
<dbReference type="EMBL" id="KN405440">
    <property type="protein sequence ID" value="KHG16122.1"/>
    <property type="molecule type" value="Genomic_DNA"/>
</dbReference>
<organism evidence="1 2">
    <name type="scientific">Gossypium arboreum</name>
    <name type="common">Tree cotton</name>
    <name type="synonym">Gossypium nanking</name>
    <dbReference type="NCBI Taxonomy" id="29729"/>
    <lineage>
        <taxon>Eukaryota</taxon>
        <taxon>Viridiplantae</taxon>
        <taxon>Streptophyta</taxon>
        <taxon>Embryophyta</taxon>
        <taxon>Tracheophyta</taxon>
        <taxon>Spermatophyta</taxon>
        <taxon>Magnoliopsida</taxon>
        <taxon>eudicotyledons</taxon>
        <taxon>Gunneridae</taxon>
        <taxon>Pentapetalae</taxon>
        <taxon>rosids</taxon>
        <taxon>malvids</taxon>
        <taxon>Malvales</taxon>
        <taxon>Malvaceae</taxon>
        <taxon>Malvoideae</taxon>
        <taxon>Gossypium</taxon>
    </lineage>
</organism>
<dbReference type="Proteomes" id="UP000032142">
    <property type="component" value="Unassembled WGS sequence"/>
</dbReference>
<protein>
    <submittedName>
        <fullName evidence="1">SCO-spondin</fullName>
    </submittedName>
</protein>
<evidence type="ECO:0000313" key="1">
    <source>
        <dbReference type="EMBL" id="KHG16122.1"/>
    </source>
</evidence>
<dbReference type="AlphaFoldDB" id="A0A0B0NTY9"/>
<evidence type="ECO:0000313" key="2">
    <source>
        <dbReference type="Proteomes" id="UP000032142"/>
    </source>
</evidence>
<proteinExistence type="predicted"/>